<feature type="compositionally biased region" description="Low complexity" evidence="1">
    <location>
        <begin position="283"/>
        <end position="295"/>
    </location>
</feature>
<keyword evidence="3" id="KW-1185">Reference proteome</keyword>
<feature type="compositionally biased region" description="Basic and acidic residues" evidence="1">
    <location>
        <begin position="456"/>
        <end position="465"/>
    </location>
</feature>
<feature type="region of interest" description="Disordered" evidence="1">
    <location>
        <begin position="48"/>
        <end position="298"/>
    </location>
</feature>
<gene>
    <name evidence="2" type="ORF">MFLAVUS_005184</name>
</gene>
<feature type="compositionally biased region" description="Polar residues" evidence="1">
    <location>
        <begin position="585"/>
        <end position="609"/>
    </location>
</feature>
<protein>
    <submittedName>
        <fullName evidence="2">Uncharacterized protein</fullName>
    </submittedName>
</protein>
<dbReference type="Proteomes" id="UP001473302">
    <property type="component" value="Unassembled WGS sequence"/>
</dbReference>
<feature type="region of interest" description="Disordered" evidence="1">
    <location>
        <begin position="572"/>
        <end position="609"/>
    </location>
</feature>
<feature type="compositionally biased region" description="Acidic residues" evidence="1">
    <location>
        <begin position="217"/>
        <end position="246"/>
    </location>
</feature>
<comment type="caution">
    <text evidence="2">The sequence shown here is derived from an EMBL/GenBank/DDBJ whole genome shotgun (WGS) entry which is preliminary data.</text>
</comment>
<proteinExistence type="predicted"/>
<feature type="compositionally biased region" description="Polar residues" evidence="1">
    <location>
        <begin position="516"/>
        <end position="527"/>
    </location>
</feature>
<feature type="compositionally biased region" description="Basic residues" evidence="1">
    <location>
        <begin position="58"/>
        <end position="68"/>
    </location>
</feature>
<accession>A0ABP9YY00</accession>
<reference evidence="2 3" key="1">
    <citation type="submission" date="2024-04" db="EMBL/GenBank/DDBJ databases">
        <title>genome sequences of Mucor flavus KT1a and Helicostylum pulchrum KT1b strains isolated from the surface of a dry-aged beef.</title>
        <authorList>
            <person name="Toyotome T."/>
            <person name="Hosono M."/>
            <person name="Torimaru M."/>
            <person name="Fukuda K."/>
            <person name="Mikami N."/>
        </authorList>
    </citation>
    <scope>NUCLEOTIDE SEQUENCE [LARGE SCALE GENOMIC DNA]</scope>
    <source>
        <strain evidence="2 3">KT1a</strain>
    </source>
</reference>
<feature type="compositionally biased region" description="Acidic residues" evidence="1">
    <location>
        <begin position="154"/>
        <end position="174"/>
    </location>
</feature>
<dbReference type="EMBL" id="BAABUK010000011">
    <property type="protein sequence ID" value="GAA5811741.1"/>
    <property type="molecule type" value="Genomic_DNA"/>
</dbReference>
<feature type="region of interest" description="Disordered" evidence="1">
    <location>
        <begin position="447"/>
        <end position="527"/>
    </location>
</feature>
<feature type="compositionally biased region" description="Low complexity" evidence="1">
    <location>
        <begin position="180"/>
        <end position="194"/>
    </location>
</feature>
<feature type="compositionally biased region" description="Low complexity" evidence="1">
    <location>
        <begin position="122"/>
        <end position="137"/>
    </location>
</feature>
<name>A0ABP9YY00_9FUNG</name>
<sequence length="609" mass="69358">MSVDEVTVSLSRLALAKAIKTPDAGEEEAEPWSKSIIFHQAHIDANMRNSLQNPQQQNRRKQPSKRPHQQQQQQQQQQRYPQQQRPTAPPMHRARSDEPQRIYQQKVLQQQPIKLPTTVRPSSASSGSNGRSSLSSGKLANNTAGKPGRRFVPSDDEEEEEESDEDDESEEEEEVQVKNIPKPTVPKTTTITPVVPAPIAPTAQSKGKGKARVPQPSDDEEEEEEEEEDEDDEDDDDDKSVDEQVQEDQQLYARRMSTLRQLERGPSAHRRTRSTGDVKNQMTTPETATATTADAPGNMGSIEHWRMTVMEADDINTAATPPSSESFIAPLNDEEDESDELVEETIVRAPHQPVPNATSNRRSTIGELDMYYFQQQQQQQQMAYNMQLQQAMQMQQAQQYAQIQQYQAMQQQQYHNMSTIDNNTRKNNNRKSVSAMDLMIQLEQEKAASRKTYKKKLPDPSKAHLGDGLLGRVPDPGQHNLNFQQQVQQQQMKANRKQMSRASKSDYAIQQQQQQRASRPPSSMMYDNNKMTRSQMVRSESSPIPQISMSTPIHNPQYMVPPQMMMQPQQQQQMMMTPPPNMTPSRSSQYISKPSNNTNRHSTFSGYNF</sequence>
<feature type="compositionally biased region" description="Polar residues" evidence="1">
    <location>
        <begin position="102"/>
        <end position="112"/>
    </location>
</feature>
<evidence type="ECO:0000256" key="1">
    <source>
        <dbReference type="SAM" id="MobiDB-lite"/>
    </source>
</evidence>
<evidence type="ECO:0000313" key="3">
    <source>
        <dbReference type="Proteomes" id="UP001473302"/>
    </source>
</evidence>
<organism evidence="2 3">
    <name type="scientific">Mucor flavus</name>
    <dbReference type="NCBI Taxonomy" id="439312"/>
    <lineage>
        <taxon>Eukaryota</taxon>
        <taxon>Fungi</taxon>
        <taxon>Fungi incertae sedis</taxon>
        <taxon>Mucoromycota</taxon>
        <taxon>Mucoromycotina</taxon>
        <taxon>Mucoromycetes</taxon>
        <taxon>Mucorales</taxon>
        <taxon>Mucorineae</taxon>
        <taxon>Mucoraceae</taxon>
        <taxon>Mucor</taxon>
    </lineage>
</organism>
<feature type="compositionally biased region" description="Low complexity" evidence="1">
    <location>
        <begin position="69"/>
        <end position="86"/>
    </location>
</feature>
<evidence type="ECO:0000313" key="2">
    <source>
        <dbReference type="EMBL" id="GAA5811741.1"/>
    </source>
</evidence>